<dbReference type="AlphaFoldDB" id="A0A0A1DIV1"/>
<dbReference type="RefSeq" id="WP_038677379.1">
    <property type="nucleotide sequence ID" value="NZ_BJMC01000001.1"/>
</dbReference>
<dbReference type="Gene3D" id="3.30.420.40">
    <property type="match status" value="2"/>
</dbReference>
<dbReference type="SUPFAM" id="SSF46785">
    <property type="entry name" value="Winged helix' DNA-binding domain"/>
    <property type="match status" value="1"/>
</dbReference>
<dbReference type="Pfam" id="PF00480">
    <property type="entry name" value="ROK"/>
    <property type="match status" value="1"/>
</dbReference>
<organism evidence="3 5">
    <name type="scientific">Nocardioides simplex</name>
    <name type="common">Arthrobacter simplex</name>
    <dbReference type="NCBI Taxonomy" id="2045"/>
    <lineage>
        <taxon>Bacteria</taxon>
        <taxon>Bacillati</taxon>
        <taxon>Actinomycetota</taxon>
        <taxon>Actinomycetes</taxon>
        <taxon>Propionibacteriales</taxon>
        <taxon>Nocardioidaceae</taxon>
        <taxon>Pimelobacter</taxon>
    </lineage>
</organism>
<dbReference type="InterPro" id="IPR011991">
    <property type="entry name" value="ArsR-like_HTH"/>
</dbReference>
<dbReference type="GeneID" id="96608657"/>
<dbReference type="EMBL" id="CP009896">
    <property type="protein sequence ID" value="AIY16557.1"/>
    <property type="molecule type" value="Genomic_DNA"/>
</dbReference>
<evidence type="ECO:0000313" key="4">
    <source>
        <dbReference type="EMBL" id="KAB2809550.1"/>
    </source>
</evidence>
<dbReference type="InterPro" id="IPR036390">
    <property type="entry name" value="WH_DNA-bd_sf"/>
</dbReference>
<dbReference type="GO" id="GO:0003700">
    <property type="term" value="F:DNA-binding transcription factor activity"/>
    <property type="evidence" value="ECO:0007669"/>
    <property type="project" value="InterPro"/>
</dbReference>
<sequence length="385" mass="39061">MSSTGAAPGSTASLRTANQRRVLLALRDAAPDDGAFTQAELARVTGLAPATVSNIVRDLSQAGLVDTEAGSGRRGSAVRMSLGAGVVAGVDIGHRHLAVAIGDVTGRLLVEERCPIDPDLGHREALALAGTMVERLRPDGTVLRQIGLGLAGPVTDGVIQSAAILPGWRGVDARSATREAFGTAVQIENDANLAALAEHRIGVARGHDSSVTVKISSGVGAGIVIANELFRGSSGSAGELGHLTVDEHGPLCRCGSRGCLETYTSVEAIQALIGGQLPGATLDEIVAAAAAGDVSARRAFEDAGLHLGRGLAAVVNLLNPSMVVIGGDMAQAGELILESVRMGLRRHALDPVAQTPVAASGLGERASLLGSLLLAAESTELLLEA</sequence>
<dbReference type="InterPro" id="IPR000835">
    <property type="entry name" value="HTH_MarR-typ"/>
</dbReference>
<reference evidence="4 6" key="2">
    <citation type="submission" date="2019-09" db="EMBL/GenBank/DDBJ databases">
        <title>Pimelobacter sp. isolated from Paulinella.</title>
        <authorList>
            <person name="Jeong S.E."/>
        </authorList>
    </citation>
    <scope>NUCLEOTIDE SEQUENCE [LARGE SCALE GENOMIC DNA]</scope>
    <source>
        <strain evidence="4 6">Pch-N</strain>
    </source>
</reference>
<evidence type="ECO:0000259" key="2">
    <source>
        <dbReference type="Pfam" id="PF12802"/>
    </source>
</evidence>
<dbReference type="InterPro" id="IPR049874">
    <property type="entry name" value="ROK_cs"/>
</dbReference>
<accession>A0A0A1DIV1</accession>
<evidence type="ECO:0000313" key="6">
    <source>
        <dbReference type="Proteomes" id="UP000449906"/>
    </source>
</evidence>
<dbReference type="CDD" id="cd00090">
    <property type="entry name" value="HTH_ARSR"/>
    <property type="match status" value="1"/>
</dbReference>
<gene>
    <name evidence="4" type="ORF">F9L07_21310</name>
    <name evidence="3" type="ORF">KR76_06860</name>
</gene>
<keyword evidence="5" id="KW-1185">Reference proteome</keyword>
<dbReference type="STRING" id="2045.KR76_06860"/>
<reference evidence="3 5" key="1">
    <citation type="journal article" date="2015" name="Genome Announc.">
        <title>Complete Genome Sequence of Steroid-Transforming Nocardioides simplex VKM Ac-2033D.</title>
        <authorList>
            <person name="Shtratnikova V.Y."/>
            <person name="Schelkunov M.I."/>
            <person name="Pekov Y.A."/>
            <person name="Fokina V.V."/>
            <person name="Logacheva M.D."/>
            <person name="Sokolov S.L."/>
            <person name="Bragin E.Y."/>
            <person name="Ashapkin V.V."/>
            <person name="Donova M.V."/>
        </authorList>
    </citation>
    <scope>NUCLEOTIDE SEQUENCE [LARGE SCALE GENOMIC DNA]</scope>
    <source>
        <strain evidence="3 5">VKM Ac-2033D</strain>
    </source>
</reference>
<comment type="similarity">
    <text evidence="1">Belongs to the ROK (NagC/XylR) family.</text>
</comment>
<dbReference type="PANTHER" id="PTHR18964:SF173">
    <property type="entry name" value="GLUCOKINASE"/>
    <property type="match status" value="1"/>
</dbReference>
<dbReference type="InterPro" id="IPR000600">
    <property type="entry name" value="ROK"/>
</dbReference>
<dbReference type="PANTHER" id="PTHR18964">
    <property type="entry name" value="ROK (REPRESSOR, ORF, KINASE) FAMILY"/>
    <property type="match status" value="1"/>
</dbReference>
<dbReference type="InterPro" id="IPR043129">
    <property type="entry name" value="ATPase_NBD"/>
</dbReference>
<dbReference type="eggNOG" id="COG1940">
    <property type="taxonomic scope" value="Bacteria"/>
</dbReference>
<proteinExistence type="inferred from homology"/>
<evidence type="ECO:0000313" key="3">
    <source>
        <dbReference type="EMBL" id="AIY16557.1"/>
    </source>
</evidence>
<dbReference type="Proteomes" id="UP000030300">
    <property type="component" value="Chromosome"/>
</dbReference>
<dbReference type="SUPFAM" id="SSF53067">
    <property type="entry name" value="Actin-like ATPase domain"/>
    <property type="match status" value="1"/>
</dbReference>
<dbReference type="Proteomes" id="UP000449906">
    <property type="component" value="Unassembled WGS sequence"/>
</dbReference>
<protein>
    <submittedName>
        <fullName evidence="3 4">ROK-family transcriptional regulator</fullName>
    </submittedName>
</protein>
<dbReference type="HOGENOM" id="CLU_036604_13_3_11"/>
<dbReference type="Pfam" id="PF12802">
    <property type="entry name" value="MarR_2"/>
    <property type="match status" value="1"/>
</dbReference>
<evidence type="ECO:0000313" key="5">
    <source>
        <dbReference type="Proteomes" id="UP000030300"/>
    </source>
</evidence>
<name>A0A0A1DIV1_NOCSI</name>
<dbReference type="OrthoDB" id="3189808at2"/>
<dbReference type="Gene3D" id="1.10.10.10">
    <property type="entry name" value="Winged helix-like DNA-binding domain superfamily/Winged helix DNA-binding domain"/>
    <property type="match status" value="1"/>
</dbReference>
<dbReference type="InterPro" id="IPR036388">
    <property type="entry name" value="WH-like_DNA-bd_sf"/>
</dbReference>
<evidence type="ECO:0000256" key="1">
    <source>
        <dbReference type="ARBA" id="ARBA00006479"/>
    </source>
</evidence>
<dbReference type="PROSITE" id="PS01125">
    <property type="entry name" value="ROK"/>
    <property type="match status" value="1"/>
</dbReference>
<feature type="domain" description="HTH marR-type" evidence="2">
    <location>
        <begin position="16"/>
        <end position="74"/>
    </location>
</feature>
<dbReference type="EMBL" id="WBVM01000002">
    <property type="protein sequence ID" value="KAB2809550.1"/>
    <property type="molecule type" value="Genomic_DNA"/>
</dbReference>
<dbReference type="KEGG" id="psim:KR76_06860"/>